<dbReference type="GO" id="GO:0016757">
    <property type="term" value="F:glycosyltransferase activity"/>
    <property type="evidence" value="ECO:0007669"/>
    <property type="project" value="UniProtKB-KW"/>
</dbReference>
<accession>A0AAE6YLE3</accession>
<organism evidence="4 5">
    <name type="scientific">Pseudolactococcus raffinolactis</name>
    <dbReference type="NCBI Taxonomy" id="1366"/>
    <lineage>
        <taxon>Bacteria</taxon>
        <taxon>Bacillati</taxon>
        <taxon>Bacillota</taxon>
        <taxon>Bacilli</taxon>
        <taxon>Lactobacillales</taxon>
        <taxon>Streptococcaceae</taxon>
        <taxon>Pseudolactococcus</taxon>
    </lineage>
</organism>
<dbReference type="InterPro" id="IPR001173">
    <property type="entry name" value="Glyco_trans_2-like"/>
</dbReference>
<keyword evidence="5" id="KW-1185">Reference proteome</keyword>
<dbReference type="AlphaFoldDB" id="A0AAE6YLE3"/>
<dbReference type="SUPFAM" id="SSF53448">
    <property type="entry name" value="Nucleotide-diphospho-sugar transferases"/>
    <property type="match status" value="1"/>
</dbReference>
<dbReference type="CDD" id="cd00761">
    <property type="entry name" value="Glyco_tranf_GTA_type"/>
    <property type="match status" value="1"/>
</dbReference>
<protein>
    <submittedName>
        <fullName evidence="4">Glycosyltransferase</fullName>
    </submittedName>
</protein>
<dbReference type="PANTHER" id="PTHR22916:SF51">
    <property type="entry name" value="GLYCOSYLTRANSFERASE EPSH-RELATED"/>
    <property type="match status" value="1"/>
</dbReference>
<dbReference type="PANTHER" id="PTHR22916">
    <property type="entry name" value="GLYCOSYLTRANSFERASE"/>
    <property type="match status" value="1"/>
</dbReference>
<evidence type="ECO:0000256" key="1">
    <source>
        <dbReference type="ARBA" id="ARBA00022676"/>
    </source>
</evidence>
<dbReference type="RefSeq" id="WP_167841321.1">
    <property type="nucleotide sequence ID" value="NZ_CP047628.1"/>
</dbReference>
<evidence type="ECO:0000259" key="3">
    <source>
        <dbReference type="Pfam" id="PF00535"/>
    </source>
</evidence>
<keyword evidence="2" id="KW-0808">Transferase</keyword>
<evidence type="ECO:0000256" key="2">
    <source>
        <dbReference type="ARBA" id="ARBA00022679"/>
    </source>
</evidence>
<evidence type="ECO:0000313" key="5">
    <source>
        <dbReference type="Proteomes" id="UP000501558"/>
    </source>
</evidence>
<proteinExistence type="predicted"/>
<sequence>MITALDEEFEAYQYSLESSVWQESLPTFQFYASENVSSTPKVSVIIANFNNESYLNNMMDSLVQQTIGLEQLQIMFIDDKSTDDSLEIIRPYVEHYQSIEVYALDQNTGGAHGPRNVGILNARGDYLVFLDADDWYDLDALRYLSQLLDASGDDFAVSGLVQSRNGEISLKSKPYFYDGDFKNRSIQDLPAEFYGWLGPQAIMLRRSLVIDNNLHFVNQRVADDVTFFYEAMRFAKTITQGKELTTYLNRDADNVSLSKSINRQFMISWLRALSYINLTFPDDVSKERFLSRRIEWLIHDFCLKRDTGYKFSKNRLKDFKAQLDIYLGSLTFDPSPYFRNDFRKTAWQYLTKNDILGLYRFILLFSVRWVLNRKLGLKTRKGNLYYYPQLLPTLTETRLDAYAEAVSYADGKLKLNVFSYKKMVGFEIYDVKRPYDSRMQLSHQKDSENEYQITLPDDYDNNKKRFVVVFEDYSEMGVQGFRKVFIK</sequence>
<name>A0AAE6YLE3_9LACT</name>
<feature type="domain" description="Glycosyltransferase 2-like" evidence="3">
    <location>
        <begin position="43"/>
        <end position="167"/>
    </location>
</feature>
<evidence type="ECO:0000313" key="4">
    <source>
        <dbReference type="EMBL" id="QIW58427.1"/>
    </source>
</evidence>
<dbReference type="Proteomes" id="UP000501558">
    <property type="component" value="Chromosome"/>
</dbReference>
<gene>
    <name evidence="4" type="ORF">GU334_05685</name>
</gene>
<dbReference type="EMBL" id="CP047628">
    <property type="protein sequence ID" value="QIW58427.1"/>
    <property type="molecule type" value="Genomic_DNA"/>
</dbReference>
<dbReference type="Pfam" id="PF00535">
    <property type="entry name" value="Glycos_transf_2"/>
    <property type="match status" value="1"/>
</dbReference>
<keyword evidence="1" id="KW-0328">Glycosyltransferase</keyword>
<dbReference type="InterPro" id="IPR029044">
    <property type="entry name" value="Nucleotide-diphossugar_trans"/>
</dbReference>
<dbReference type="Gene3D" id="3.90.550.10">
    <property type="entry name" value="Spore Coat Polysaccharide Biosynthesis Protein SpsA, Chain A"/>
    <property type="match status" value="1"/>
</dbReference>
<reference evidence="4 5" key="1">
    <citation type="submission" date="2019-12" db="EMBL/GenBank/DDBJ databases">
        <title>Whole genome sequences of Lactococcus raffinolactis strains isolated from sewage.</title>
        <authorList>
            <person name="Ybazeta G."/>
            <person name="Ross M."/>
            <person name="Brabant-Kirwan D."/>
            <person name="Saleh M."/>
            <person name="Dillon J.A."/>
            <person name="Splinter K."/>
            <person name="Nokhbeh R."/>
        </authorList>
    </citation>
    <scope>NUCLEOTIDE SEQUENCE [LARGE SCALE GENOMIC DNA]</scope>
    <source>
        <strain evidence="4 5">Lr_19_14</strain>
    </source>
</reference>